<dbReference type="PANTHER" id="PTHR24321">
    <property type="entry name" value="DEHYDROGENASES, SHORT CHAIN"/>
    <property type="match status" value="1"/>
</dbReference>
<gene>
    <name evidence="3" type="ORF">JNB61_16070</name>
</gene>
<organism evidence="3 4">
    <name type="scientific">Microbacterium ureisolvens</name>
    <dbReference type="NCBI Taxonomy" id="2781186"/>
    <lineage>
        <taxon>Bacteria</taxon>
        <taxon>Bacillati</taxon>
        <taxon>Actinomycetota</taxon>
        <taxon>Actinomycetes</taxon>
        <taxon>Micrococcales</taxon>
        <taxon>Microbacteriaceae</taxon>
        <taxon>Microbacterium</taxon>
    </lineage>
</organism>
<name>A0ABS7I0W6_9MICO</name>
<evidence type="ECO:0000256" key="2">
    <source>
        <dbReference type="ARBA" id="ARBA00023002"/>
    </source>
</evidence>
<dbReference type="EMBL" id="JAEUAX010000010">
    <property type="protein sequence ID" value="MBW9111294.1"/>
    <property type="molecule type" value="Genomic_DNA"/>
</dbReference>
<keyword evidence="4" id="KW-1185">Reference proteome</keyword>
<dbReference type="PROSITE" id="PS00061">
    <property type="entry name" value="ADH_SHORT"/>
    <property type="match status" value="1"/>
</dbReference>
<reference evidence="3 4" key="1">
    <citation type="journal article" date="2021" name="MBio">
        <title>Poor Competitiveness of Bradyrhizobium in Pigeon Pea Root Colonization in Indian Soils.</title>
        <authorList>
            <person name="Chalasani D."/>
            <person name="Basu A."/>
            <person name="Pullabhotla S.V.S.R.N."/>
            <person name="Jorrin B."/>
            <person name="Neal A.L."/>
            <person name="Poole P.S."/>
            <person name="Podile A.R."/>
            <person name="Tkacz A."/>
        </authorList>
    </citation>
    <scope>NUCLEOTIDE SEQUENCE [LARGE SCALE GENOMIC DNA]</scope>
    <source>
        <strain evidence="3 4">HU12</strain>
    </source>
</reference>
<accession>A0ABS7I0W6</accession>
<proteinExistence type="inferred from homology"/>
<dbReference type="InterPro" id="IPR036291">
    <property type="entry name" value="NAD(P)-bd_dom_sf"/>
</dbReference>
<dbReference type="InterPro" id="IPR020904">
    <property type="entry name" value="Sc_DH/Rdtase_CS"/>
</dbReference>
<dbReference type="Gene3D" id="3.40.50.720">
    <property type="entry name" value="NAD(P)-binding Rossmann-like Domain"/>
    <property type="match status" value="1"/>
</dbReference>
<dbReference type="SUPFAM" id="SSF51735">
    <property type="entry name" value="NAD(P)-binding Rossmann-fold domains"/>
    <property type="match status" value="1"/>
</dbReference>
<protein>
    <submittedName>
        <fullName evidence="3">SDR family oxidoreductase</fullName>
    </submittedName>
</protein>
<dbReference type="Proteomes" id="UP000777440">
    <property type="component" value="Unassembled WGS sequence"/>
</dbReference>
<keyword evidence="2" id="KW-0560">Oxidoreductase</keyword>
<dbReference type="InterPro" id="IPR002347">
    <property type="entry name" value="SDR_fam"/>
</dbReference>
<evidence type="ECO:0000313" key="3">
    <source>
        <dbReference type="EMBL" id="MBW9111294.1"/>
    </source>
</evidence>
<dbReference type="Pfam" id="PF13561">
    <property type="entry name" value="adh_short_C2"/>
    <property type="match status" value="1"/>
</dbReference>
<dbReference type="CDD" id="cd05233">
    <property type="entry name" value="SDR_c"/>
    <property type="match status" value="1"/>
</dbReference>
<dbReference type="RefSeq" id="WP_220340276.1">
    <property type="nucleotide sequence ID" value="NZ_JAEUAX010000010.1"/>
</dbReference>
<dbReference type="PRINTS" id="PR00081">
    <property type="entry name" value="GDHRDH"/>
</dbReference>
<dbReference type="PANTHER" id="PTHR24321:SF8">
    <property type="entry name" value="ESTRADIOL 17-BETA-DEHYDROGENASE 8-RELATED"/>
    <property type="match status" value="1"/>
</dbReference>
<evidence type="ECO:0000313" key="4">
    <source>
        <dbReference type="Proteomes" id="UP000777440"/>
    </source>
</evidence>
<sequence length="140" mass="14836">MLSSRREQPLDHVFVSSETAVDTPLDMVHYGVTKTALLAVARGLAKAAAGTGVTVNSVLPGPTHTEGIEEYITALLPEAGTFDEAQRDFIAQYRPTSLLKRLIRPEEIANLILFASSEQSSATTGAALKVEGGTLTSLVP</sequence>
<comment type="caution">
    <text evidence="3">The sequence shown here is derived from an EMBL/GenBank/DDBJ whole genome shotgun (WGS) entry which is preliminary data.</text>
</comment>
<comment type="similarity">
    <text evidence="1">Belongs to the short-chain dehydrogenases/reductases (SDR) family.</text>
</comment>
<evidence type="ECO:0000256" key="1">
    <source>
        <dbReference type="ARBA" id="ARBA00006484"/>
    </source>
</evidence>